<dbReference type="PANTHER" id="PTHR34427">
    <property type="entry name" value="DUF4283 DOMAIN PROTEIN"/>
    <property type="match status" value="1"/>
</dbReference>
<sequence length="530" mass="57204">MEETQPGRSFRSALLGARNGEELSVLAPVLKVPVNEVLCRELQGGLVGKLARKKDVRRIQTTLYMEGFPSISVTNMGGNMALIRSSVEGDVERMMKSKKETIEYYFMEVKPWNPGLFAVQREVWVQVYGIPLHIWGEDLFKKVGDKLGGFLDFDYKTTSMAIFDVARLKILSASWACIDAIIKVEVEGVCFNLWVVEERGRKTFGVMLGEDRELEGSLVVPSEASDDGGRDVGDGAMNSGEDDASGTEQDVDGRKISQHGGSFEVLGLSPRCGQVSKGGGKGLTCVKSTKNTFSHKEILPMLPVDVGLEETGMRIAVDVTVLTTSTNREERDNVSSSGTKKGDALEVDGTILGGPMVEVESHSVSVGLVVVAPDPIQENDLASLMVVPTDPIQETAIVGLVDISSDPAQVASLDMDPSQTGPSHSDQDGDDFVTRYSSFSEPEEVISSQKARAIKKFPKPLKQKLGSNFNPLIAPKCIQLAEAVKEGGAREKKRRIKDDGGLVGGKVTSEAGAKTLSNGIVVGGKIKRRR</sequence>
<evidence type="ECO:0000313" key="3">
    <source>
        <dbReference type="Proteomes" id="UP000242715"/>
    </source>
</evidence>
<keyword evidence="3" id="KW-1185">Reference proteome</keyword>
<feature type="region of interest" description="Disordered" evidence="1">
    <location>
        <begin position="219"/>
        <end position="255"/>
    </location>
</feature>
<proteinExistence type="predicted"/>
<accession>A0A2Z6MWT9</accession>
<name>A0A2Z6MWT9_TRISU</name>
<organism evidence="2 3">
    <name type="scientific">Trifolium subterraneum</name>
    <name type="common">Subterranean clover</name>
    <dbReference type="NCBI Taxonomy" id="3900"/>
    <lineage>
        <taxon>Eukaryota</taxon>
        <taxon>Viridiplantae</taxon>
        <taxon>Streptophyta</taxon>
        <taxon>Embryophyta</taxon>
        <taxon>Tracheophyta</taxon>
        <taxon>Spermatophyta</taxon>
        <taxon>Magnoliopsida</taxon>
        <taxon>eudicotyledons</taxon>
        <taxon>Gunneridae</taxon>
        <taxon>Pentapetalae</taxon>
        <taxon>rosids</taxon>
        <taxon>fabids</taxon>
        <taxon>Fabales</taxon>
        <taxon>Fabaceae</taxon>
        <taxon>Papilionoideae</taxon>
        <taxon>50 kb inversion clade</taxon>
        <taxon>NPAAA clade</taxon>
        <taxon>Hologalegina</taxon>
        <taxon>IRL clade</taxon>
        <taxon>Trifolieae</taxon>
        <taxon>Trifolium</taxon>
    </lineage>
</organism>
<dbReference type="OrthoDB" id="1939300at2759"/>
<feature type="region of interest" description="Disordered" evidence="1">
    <location>
        <begin position="411"/>
        <end position="431"/>
    </location>
</feature>
<evidence type="ECO:0000313" key="2">
    <source>
        <dbReference type="EMBL" id="GAU34283.1"/>
    </source>
</evidence>
<dbReference type="PANTHER" id="PTHR34427:SF5">
    <property type="entry name" value="DUF4283 DOMAIN-CONTAINING PROTEIN"/>
    <property type="match status" value="1"/>
</dbReference>
<gene>
    <name evidence="2" type="ORF">TSUD_321290</name>
</gene>
<evidence type="ECO:0000256" key="1">
    <source>
        <dbReference type="SAM" id="MobiDB-lite"/>
    </source>
</evidence>
<reference evidence="3" key="1">
    <citation type="journal article" date="2017" name="Front. Plant Sci.">
        <title>Climate Clever Clovers: New Paradigm to Reduce the Environmental Footprint of Ruminants by Breeding Low Methanogenic Forages Utilizing Haplotype Variation.</title>
        <authorList>
            <person name="Kaur P."/>
            <person name="Appels R."/>
            <person name="Bayer P.E."/>
            <person name="Keeble-Gagnere G."/>
            <person name="Wang J."/>
            <person name="Hirakawa H."/>
            <person name="Shirasawa K."/>
            <person name="Vercoe P."/>
            <person name="Stefanova K."/>
            <person name="Durmic Z."/>
            <person name="Nichols P."/>
            <person name="Revell C."/>
            <person name="Isobe S.N."/>
            <person name="Edwards D."/>
            <person name="Erskine W."/>
        </authorList>
    </citation>
    <scope>NUCLEOTIDE SEQUENCE [LARGE SCALE GENOMIC DNA]</scope>
    <source>
        <strain evidence="3">cv. Daliak</strain>
    </source>
</reference>
<protein>
    <submittedName>
        <fullName evidence="2">Uncharacterized protein</fullName>
    </submittedName>
</protein>
<dbReference type="EMBL" id="DF973551">
    <property type="protein sequence ID" value="GAU34283.1"/>
    <property type="molecule type" value="Genomic_DNA"/>
</dbReference>
<dbReference type="Proteomes" id="UP000242715">
    <property type="component" value="Unassembled WGS sequence"/>
</dbReference>
<feature type="compositionally biased region" description="Basic and acidic residues" evidence="1">
    <location>
        <begin position="488"/>
        <end position="500"/>
    </location>
</feature>
<dbReference type="AlphaFoldDB" id="A0A2Z6MWT9"/>
<feature type="region of interest" description="Disordered" evidence="1">
    <location>
        <begin position="327"/>
        <end position="346"/>
    </location>
</feature>
<feature type="region of interest" description="Disordered" evidence="1">
    <location>
        <begin position="488"/>
        <end position="507"/>
    </location>
</feature>